<dbReference type="InterPro" id="IPR036388">
    <property type="entry name" value="WH-like_DNA-bd_sf"/>
</dbReference>
<dbReference type="GO" id="GO:0045892">
    <property type="term" value="P:negative regulation of DNA-templated transcription"/>
    <property type="evidence" value="ECO:0007669"/>
    <property type="project" value="TreeGrafter"/>
</dbReference>
<dbReference type="Proteomes" id="UP001273589">
    <property type="component" value="Unassembled WGS sequence"/>
</dbReference>
<sequence length="293" mass="32825">MGDARIGEGGGSKFERVLETLRTRIAEGRYPVGVSLPPQRQLVEELHVSRDTVQRVLARLSDEGWVESRQGSGTRVLGAQRVRSRGRASAGRGGEVTLRSFFDDAFGQSEVCLDIHTLTSESLSAHIQLQAERIRDREITPQRIVLRMLLPRESMPLPYPTVKGSPDDMRPQERLREITRMYGALMRKTLEDLKREGLVSHVEVTMRHVPLAPTFKVYLLNRTEALHGFYEVVERTIEVGGNEEVEARDVLGLGATLTHHVKDTDPSSQGTDFVEAAQAWFDSAWKLLTDEGG</sequence>
<dbReference type="Gene3D" id="1.10.10.10">
    <property type="entry name" value="Winged helix-like DNA-binding domain superfamily/Winged helix DNA-binding domain"/>
    <property type="match status" value="1"/>
</dbReference>
<evidence type="ECO:0000313" key="5">
    <source>
        <dbReference type="EMBL" id="MDX3133422.1"/>
    </source>
</evidence>
<dbReference type="PRINTS" id="PR00035">
    <property type="entry name" value="HTHGNTR"/>
</dbReference>
<dbReference type="EMBL" id="JARAWN010000206">
    <property type="protein sequence ID" value="MDX3133422.1"/>
    <property type="molecule type" value="Genomic_DNA"/>
</dbReference>
<keyword evidence="2" id="KW-0238">DNA-binding</keyword>
<evidence type="ECO:0000259" key="4">
    <source>
        <dbReference type="PROSITE" id="PS50949"/>
    </source>
</evidence>
<evidence type="ECO:0000256" key="2">
    <source>
        <dbReference type="ARBA" id="ARBA00023125"/>
    </source>
</evidence>
<dbReference type="CDD" id="cd07377">
    <property type="entry name" value="WHTH_GntR"/>
    <property type="match status" value="1"/>
</dbReference>
<dbReference type="InterPro" id="IPR050679">
    <property type="entry name" value="Bact_HTH_transcr_reg"/>
</dbReference>
<dbReference type="PROSITE" id="PS50949">
    <property type="entry name" value="HTH_GNTR"/>
    <property type="match status" value="1"/>
</dbReference>
<dbReference type="SUPFAM" id="SSF46785">
    <property type="entry name" value="Winged helix' DNA-binding domain"/>
    <property type="match status" value="1"/>
</dbReference>
<evidence type="ECO:0000256" key="3">
    <source>
        <dbReference type="ARBA" id="ARBA00023163"/>
    </source>
</evidence>
<dbReference type="GO" id="GO:0003700">
    <property type="term" value="F:DNA-binding transcription factor activity"/>
    <property type="evidence" value="ECO:0007669"/>
    <property type="project" value="InterPro"/>
</dbReference>
<dbReference type="PANTHER" id="PTHR44846:SF1">
    <property type="entry name" value="MANNOSYL-D-GLYCERATE TRANSPORT_METABOLISM SYSTEM REPRESSOR MNGR-RELATED"/>
    <property type="match status" value="1"/>
</dbReference>
<evidence type="ECO:0000256" key="1">
    <source>
        <dbReference type="ARBA" id="ARBA00023015"/>
    </source>
</evidence>
<keyword evidence="1" id="KW-0805">Transcription regulation</keyword>
<feature type="domain" description="HTH gntR-type" evidence="4">
    <location>
        <begin position="11"/>
        <end position="79"/>
    </location>
</feature>
<dbReference type="GO" id="GO:0003677">
    <property type="term" value="F:DNA binding"/>
    <property type="evidence" value="ECO:0007669"/>
    <property type="project" value="UniProtKB-KW"/>
</dbReference>
<organism evidence="5 6">
    <name type="scientific">Streptomyces europaeiscabiei</name>
    <dbReference type="NCBI Taxonomy" id="146819"/>
    <lineage>
        <taxon>Bacteria</taxon>
        <taxon>Bacillati</taxon>
        <taxon>Actinomycetota</taxon>
        <taxon>Actinomycetes</taxon>
        <taxon>Kitasatosporales</taxon>
        <taxon>Streptomycetaceae</taxon>
        <taxon>Streptomyces</taxon>
    </lineage>
</organism>
<accession>A0AAJ2PU01</accession>
<dbReference type="SMART" id="SM00345">
    <property type="entry name" value="HTH_GNTR"/>
    <property type="match status" value="1"/>
</dbReference>
<dbReference type="PANTHER" id="PTHR44846">
    <property type="entry name" value="MANNOSYL-D-GLYCERATE TRANSPORT/METABOLISM SYSTEM REPRESSOR MNGR-RELATED"/>
    <property type="match status" value="1"/>
</dbReference>
<keyword evidence="3" id="KW-0804">Transcription</keyword>
<dbReference type="AlphaFoldDB" id="A0AAJ2PU01"/>
<reference evidence="5" key="1">
    <citation type="journal article" date="2023" name="Microb. Genom.">
        <title>Mesoterricola silvestris gen. nov., sp. nov., Mesoterricola sediminis sp. nov., Geothrix oryzae sp. nov., Geothrix edaphica sp. nov., Geothrix rubra sp. nov., and Geothrix limicola sp. nov., six novel members of Acidobacteriota isolated from soils.</title>
        <authorList>
            <person name="Weisberg A.J."/>
            <person name="Pearce E."/>
            <person name="Kramer C.G."/>
            <person name="Chang J.H."/>
            <person name="Clarke C.R."/>
        </authorList>
    </citation>
    <scope>NUCLEOTIDE SEQUENCE</scope>
    <source>
        <strain evidence="5">ND06-05F</strain>
    </source>
</reference>
<proteinExistence type="predicted"/>
<dbReference type="InterPro" id="IPR036390">
    <property type="entry name" value="WH_DNA-bd_sf"/>
</dbReference>
<dbReference type="InterPro" id="IPR000524">
    <property type="entry name" value="Tscrpt_reg_HTH_GntR"/>
</dbReference>
<comment type="caution">
    <text evidence="5">The sequence shown here is derived from an EMBL/GenBank/DDBJ whole genome shotgun (WGS) entry which is preliminary data.</text>
</comment>
<dbReference type="RefSeq" id="WP_037688376.1">
    <property type="nucleotide sequence ID" value="NZ_JARAWN010000206.1"/>
</dbReference>
<gene>
    <name evidence="5" type="ORF">PV367_27395</name>
</gene>
<protein>
    <submittedName>
        <fullName evidence="5">GntR family transcriptional regulator</fullName>
    </submittedName>
</protein>
<name>A0AAJ2PU01_9ACTN</name>
<evidence type="ECO:0000313" key="6">
    <source>
        <dbReference type="Proteomes" id="UP001273589"/>
    </source>
</evidence>
<dbReference type="Pfam" id="PF00392">
    <property type="entry name" value="GntR"/>
    <property type="match status" value="1"/>
</dbReference>